<keyword evidence="4" id="KW-1185">Reference proteome</keyword>
<gene>
    <name evidence="3" type="ORF">H8K33_06265</name>
</gene>
<reference evidence="3 4" key="1">
    <citation type="submission" date="2020-08" db="EMBL/GenBank/DDBJ databases">
        <title>Novel species isolated from subtropical streams in China.</title>
        <authorList>
            <person name="Lu H."/>
        </authorList>
    </citation>
    <scope>NUCLEOTIDE SEQUENCE [LARGE SCALE GENOMIC DNA]</scope>
    <source>
        <strain evidence="3 4">KCTC 52442</strain>
    </source>
</reference>
<accession>A0ABR6XNM5</accession>
<comment type="caution">
    <text evidence="3">The sequence shown here is derived from an EMBL/GenBank/DDBJ whole genome shotgun (WGS) entry which is preliminary data.</text>
</comment>
<proteinExistence type="predicted"/>
<organism evidence="3 4">
    <name type="scientific">Undibacterium amnicola</name>
    <dbReference type="NCBI Taxonomy" id="1834038"/>
    <lineage>
        <taxon>Bacteria</taxon>
        <taxon>Pseudomonadati</taxon>
        <taxon>Pseudomonadota</taxon>
        <taxon>Betaproteobacteria</taxon>
        <taxon>Burkholderiales</taxon>
        <taxon>Oxalobacteraceae</taxon>
        <taxon>Undibacterium</taxon>
    </lineage>
</organism>
<feature type="chain" id="PRO_5045635586" evidence="2">
    <location>
        <begin position="28"/>
        <end position="141"/>
    </location>
</feature>
<feature type="signal peptide" evidence="2">
    <location>
        <begin position="1"/>
        <end position="27"/>
    </location>
</feature>
<protein>
    <submittedName>
        <fullName evidence="3">Uncharacterized protein</fullName>
    </submittedName>
</protein>
<name>A0ABR6XNM5_9BURK</name>
<feature type="region of interest" description="Disordered" evidence="1">
    <location>
        <begin position="121"/>
        <end position="141"/>
    </location>
</feature>
<dbReference type="EMBL" id="JACOFU010000002">
    <property type="protein sequence ID" value="MBC3831102.1"/>
    <property type="molecule type" value="Genomic_DNA"/>
</dbReference>
<dbReference type="RefSeq" id="WP_186890128.1">
    <property type="nucleotide sequence ID" value="NZ_JACOFU010000002.1"/>
</dbReference>
<keyword evidence="2" id="KW-0732">Signal</keyword>
<feature type="compositionally biased region" description="Basic residues" evidence="1">
    <location>
        <begin position="126"/>
        <end position="141"/>
    </location>
</feature>
<evidence type="ECO:0000313" key="3">
    <source>
        <dbReference type="EMBL" id="MBC3831102.1"/>
    </source>
</evidence>
<evidence type="ECO:0000313" key="4">
    <source>
        <dbReference type="Proteomes" id="UP000643610"/>
    </source>
</evidence>
<dbReference type="Proteomes" id="UP000643610">
    <property type="component" value="Unassembled WGS sequence"/>
</dbReference>
<evidence type="ECO:0000256" key="2">
    <source>
        <dbReference type="SAM" id="SignalP"/>
    </source>
</evidence>
<evidence type="ECO:0000256" key="1">
    <source>
        <dbReference type="SAM" id="MobiDB-lite"/>
    </source>
</evidence>
<sequence>MTITRFKNVLFSMICICSATFSIAAQASDRHHHRYDQREVRHRGHQSTYQHIYYPHHRAYFSPHSRTWFWLEGSRWHSGIRLPIAINTHIGGIPIQLSTATPYYEHRYIERRYPRPHYRINERPHRHDYHPRHHNGNPRNW</sequence>